<accession>A0ABP3MN05</accession>
<keyword evidence="1" id="KW-0808">Transferase</keyword>
<gene>
    <name evidence="4" type="ORF">GCM10010390_24710</name>
</gene>
<name>A0ABP3MN05_9ACTN</name>
<dbReference type="InterPro" id="IPR029063">
    <property type="entry name" value="SAM-dependent_MTases_sf"/>
</dbReference>
<organism evidence="4 5">
    <name type="scientific">Streptomyces mordarskii</name>
    <dbReference type="NCBI Taxonomy" id="1226758"/>
    <lineage>
        <taxon>Bacteria</taxon>
        <taxon>Bacillati</taxon>
        <taxon>Actinomycetota</taxon>
        <taxon>Actinomycetes</taxon>
        <taxon>Kitasatosporales</taxon>
        <taxon>Streptomycetaceae</taxon>
        <taxon>Streptomyces</taxon>
    </lineage>
</organism>
<dbReference type="InterPro" id="IPR041698">
    <property type="entry name" value="Methyltransf_25"/>
</dbReference>
<dbReference type="CDD" id="cd02440">
    <property type="entry name" value="AdoMet_MTases"/>
    <property type="match status" value="1"/>
</dbReference>
<feature type="compositionally biased region" description="Basic and acidic residues" evidence="2">
    <location>
        <begin position="238"/>
        <end position="250"/>
    </location>
</feature>
<dbReference type="EMBL" id="BAAABZ010000014">
    <property type="protein sequence ID" value="GAA0521565.1"/>
    <property type="molecule type" value="Genomic_DNA"/>
</dbReference>
<evidence type="ECO:0000256" key="2">
    <source>
        <dbReference type="SAM" id="MobiDB-lite"/>
    </source>
</evidence>
<protein>
    <recommendedName>
        <fullName evidence="3">Methyltransferase domain-containing protein</fullName>
    </recommendedName>
</protein>
<feature type="domain" description="Methyltransferase" evidence="3">
    <location>
        <begin position="66"/>
        <end position="157"/>
    </location>
</feature>
<dbReference type="Pfam" id="PF13649">
    <property type="entry name" value="Methyltransf_25"/>
    <property type="match status" value="1"/>
</dbReference>
<feature type="region of interest" description="Disordered" evidence="2">
    <location>
        <begin position="233"/>
        <end position="321"/>
    </location>
</feature>
<evidence type="ECO:0000313" key="5">
    <source>
        <dbReference type="Proteomes" id="UP001501576"/>
    </source>
</evidence>
<reference evidence="5" key="1">
    <citation type="journal article" date="2019" name="Int. J. Syst. Evol. Microbiol.">
        <title>The Global Catalogue of Microorganisms (GCM) 10K type strain sequencing project: providing services to taxonomists for standard genome sequencing and annotation.</title>
        <authorList>
            <consortium name="The Broad Institute Genomics Platform"/>
            <consortium name="The Broad Institute Genome Sequencing Center for Infectious Disease"/>
            <person name="Wu L."/>
            <person name="Ma J."/>
        </authorList>
    </citation>
    <scope>NUCLEOTIDE SEQUENCE [LARGE SCALE GENOMIC DNA]</scope>
    <source>
        <strain evidence="5">JCM 5052</strain>
    </source>
</reference>
<sequence>MPVTTEQGARLRPNREEPAVDDDALLTEQLAYYRAGAAEYDRPYAEREDLRELLAAVDDLPIAGDVLELACGTGQWTSSLAARARSVTAVDAAAEVLALARARTASATVRFVEADLFAWQPSRCYDTVFFAFWLSHIPPARLPGFWNTVASALAPGGKAVFIDDGPAAAAEEEVLSGRPTPVAVRRLDDGSRYRIVKVFHDPSSLTTDLAALGWSAHIRLVAGKFIGVAEPPAASAREPARVQRGSDECGHLLGGLVAPPADGEVGEHSDGRNGADGPADGQGRARLVEHADVPRSAAAVAGGAAPHHGKGDREEQPDVGR</sequence>
<dbReference type="Gene3D" id="3.40.50.150">
    <property type="entry name" value="Vaccinia Virus protein VP39"/>
    <property type="match status" value="1"/>
</dbReference>
<evidence type="ECO:0000256" key="1">
    <source>
        <dbReference type="ARBA" id="ARBA00022679"/>
    </source>
</evidence>
<evidence type="ECO:0000259" key="3">
    <source>
        <dbReference type="Pfam" id="PF13649"/>
    </source>
</evidence>
<proteinExistence type="predicted"/>
<comment type="caution">
    <text evidence="4">The sequence shown here is derived from an EMBL/GenBank/DDBJ whole genome shotgun (WGS) entry which is preliminary data.</text>
</comment>
<feature type="compositionally biased region" description="Basic and acidic residues" evidence="2">
    <location>
        <begin position="309"/>
        <end position="321"/>
    </location>
</feature>
<evidence type="ECO:0000313" key="4">
    <source>
        <dbReference type="EMBL" id="GAA0521565.1"/>
    </source>
</evidence>
<keyword evidence="5" id="KW-1185">Reference proteome</keyword>
<dbReference type="SUPFAM" id="SSF53335">
    <property type="entry name" value="S-adenosyl-L-methionine-dependent methyltransferases"/>
    <property type="match status" value="1"/>
</dbReference>
<dbReference type="PANTHER" id="PTHR43861">
    <property type="entry name" value="TRANS-ACONITATE 2-METHYLTRANSFERASE-RELATED"/>
    <property type="match status" value="1"/>
</dbReference>
<dbReference type="Proteomes" id="UP001501576">
    <property type="component" value="Unassembled WGS sequence"/>
</dbReference>